<dbReference type="Proteomes" id="UP001215598">
    <property type="component" value="Unassembled WGS sequence"/>
</dbReference>
<dbReference type="PRINTS" id="PR00878">
    <property type="entry name" value="CHOLNESTRASE"/>
</dbReference>
<dbReference type="InterPro" id="IPR050654">
    <property type="entry name" value="AChE-related_enzymes"/>
</dbReference>
<organism evidence="6 7">
    <name type="scientific">Mycena metata</name>
    <dbReference type="NCBI Taxonomy" id="1033252"/>
    <lineage>
        <taxon>Eukaryota</taxon>
        <taxon>Fungi</taxon>
        <taxon>Dikarya</taxon>
        <taxon>Basidiomycota</taxon>
        <taxon>Agaricomycotina</taxon>
        <taxon>Agaricomycetes</taxon>
        <taxon>Agaricomycetidae</taxon>
        <taxon>Agaricales</taxon>
        <taxon>Marasmiineae</taxon>
        <taxon>Mycenaceae</taxon>
        <taxon>Mycena</taxon>
    </lineage>
</organism>
<reference evidence="6" key="1">
    <citation type="submission" date="2023-03" db="EMBL/GenBank/DDBJ databases">
        <title>Massive genome expansion in bonnet fungi (Mycena s.s.) driven by repeated elements and novel gene families across ecological guilds.</title>
        <authorList>
            <consortium name="Lawrence Berkeley National Laboratory"/>
            <person name="Harder C.B."/>
            <person name="Miyauchi S."/>
            <person name="Viragh M."/>
            <person name="Kuo A."/>
            <person name="Thoen E."/>
            <person name="Andreopoulos B."/>
            <person name="Lu D."/>
            <person name="Skrede I."/>
            <person name="Drula E."/>
            <person name="Henrissat B."/>
            <person name="Morin E."/>
            <person name="Kohler A."/>
            <person name="Barry K."/>
            <person name="LaButti K."/>
            <person name="Morin E."/>
            <person name="Salamov A."/>
            <person name="Lipzen A."/>
            <person name="Mereny Z."/>
            <person name="Hegedus B."/>
            <person name="Baldrian P."/>
            <person name="Stursova M."/>
            <person name="Weitz H."/>
            <person name="Taylor A."/>
            <person name="Grigoriev I.V."/>
            <person name="Nagy L.G."/>
            <person name="Martin F."/>
            <person name="Kauserud H."/>
        </authorList>
    </citation>
    <scope>NUCLEOTIDE SEQUENCE</scope>
    <source>
        <strain evidence="6">CBHHK182m</strain>
    </source>
</reference>
<dbReference type="InterPro" id="IPR029058">
    <property type="entry name" value="AB_hydrolase_fold"/>
</dbReference>
<evidence type="ECO:0000256" key="2">
    <source>
        <dbReference type="ARBA" id="ARBA00022801"/>
    </source>
</evidence>
<evidence type="ECO:0000256" key="4">
    <source>
        <dbReference type="RuleBase" id="RU361235"/>
    </source>
</evidence>
<dbReference type="InterPro" id="IPR002018">
    <property type="entry name" value="CarbesteraseB"/>
</dbReference>
<accession>A0AAD7P2S7</accession>
<comment type="similarity">
    <text evidence="1 4">Belongs to the type-B carboxylesterase/lipase family.</text>
</comment>
<dbReference type="PANTHER" id="PTHR43918">
    <property type="entry name" value="ACETYLCHOLINESTERASE"/>
    <property type="match status" value="1"/>
</dbReference>
<protein>
    <recommendedName>
        <fullName evidence="4">Carboxylic ester hydrolase</fullName>
        <ecNumber evidence="4">3.1.1.-</ecNumber>
    </recommendedName>
</protein>
<evidence type="ECO:0000313" key="6">
    <source>
        <dbReference type="EMBL" id="KAJ7785818.1"/>
    </source>
</evidence>
<evidence type="ECO:0000313" key="7">
    <source>
        <dbReference type="Proteomes" id="UP001215598"/>
    </source>
</evidence>
<dbReference type="Gene3D" id="3.40.50.1820">
    <property type="entry name" value="alpha/beta hydrolase"/>
    <property type="match status" value="1"/>
</dbReference>
<gene>
    <name evidence="6" type="ORF">B0H16DRAFT_1708058</name>
</gene>
<dbReference type="EMBL" id="JARKIB010000001">
    <property type="protein sequence ID" value="KAJ7785818.1"/>
    <property type="molecule type" value="Genomic_DNA"/>
</dbReference>
<dbReference type="EC" id="3.1.1.-" evidence="4"/>
<dbReference type="InterPro" id="IPR019826">
    <property type="entry name" value="Carboxylesterase_B_AS"/>
</dbReference>
<dbReference type="GO" id="GO:0004104">
    <property type="term" value="F:cholinesterase activity"/>
    <property type="evidence" value="ECO:0007669"/>
    <property type="project" value="InterPro"/>
</dbReference>
<keyword evidence="7" id="KW-1185">Reference proteome</keyword>
<dbReference type="SUPFAM" id="SSF53474">
    <property type="entry name" value="alpha/beta-Hydrolases"/>
    <property type="match status" value="1"/>
</dbReference>
<dbReference type="AlphaFoldDB" id="A0AAD7P2S7"/>
<keyword evidence="3" id="KW-1015">Disulfide bond</keyword>
<feature type="domain" description="Carboxylesterase type B" evidence="5">
    <location>
        <begin position="248"/>
        <end position="364"/>
    </location>
</feature>
<proteinExistence type="inferred from homology"/>
<feature type="domain" description="Carboxylesterase type B" evidence="5">
    <location>
        <begin position="1"/>
        <end position="219"/>
    </location>
</feature>
<name>A0AAD7P2S7_9AGAR</name>
<evidence type="ECO:0000259" key="5">
    <source>
        <dbReference type="Pfam" id="PF00135"/>
    </source>
</evidence>
<evidence type="ECO:0000256" key="3">
    <source>
        <dbReference type="ARBA" id="ARBA00023157"/>
    </source>
</evidence>
<dbReference type="Pfam" id="PF00135">
    <property type="entry name" value="COesterase"/>
    <property type="match status" value="2"/>
</dbReference>
<dbReference type="PROSITE" id="PS00122">
    <property type="entry name" value="CARBOXYLESTERASE_B_1"/>
    <property type="match status" value="1"/>
</dbReference>
<dbReference type="InterPro" id="IPR000997">
    <property type="entry name" value="Cholinesterase"/>
</dbReference>
<evidence type="ECO:0000256" key="1">
    <source>
        <dbReference type="ARBA" id="ARBA00005964"/>
    </source>
</evidence>
<comment type="caution">
    <text evidence="6">The sequence shown here is derived from an EMBL/GenBank/DDBJ whole genome shotgun (WGS) entry which is preliminary data.</text>
</comment>
<sequence length="394" mass="42066">MVWIYGGSLAFGTASLSLYDGTSFAKNQNVVVVTLNYRTNVFGFPGSPDLPLTGSNLGYLDQELALRWVRNNVAKFGGDPEQVTIMGQSAGSKSVAAAILRYSAANAPFRAAVLLSGAEESTSPVPSFASFDGFSTAVNCTQTPGPARLACLKNVPASVIRSFTNGPSSGAFGPIVDNVTRFSDPIQRLRDGLTANVPFIMGNMQDDGTLFAFGLTDLPAFLETNFGSSITVNQVRPLYPGLNDSAIISEIEKDFLFLCPAQLWTSAAVSAGIKDIYRYTYGAVFADLQLFPGAGAWHSSEIQEIFGTFNSTTATPAEATLSHTMQTLIANFIKNPAAPPAPNWPRYVPGRKAKTLAKLAYEGNVALGDVVQVTESDEVDGPCQLWDTILDVRE</sequence>
<keyword evidence="2 4" id="KW-0378">Hydrolase</keyword>
<dbReference type="PANTHER" id="PTHR43918:SF4">
    <property type="entry name" value="CARBOXYLIC ESTER HYDROLASE"/>
    <property type="match status" value="1"/>
</dbReference>